<name>A0A382IXB1_9ZZZZ</name>
<dbReference type="AlphaFoldDB" id="A0A382IXB1"/>
<proteinExistence type="inferred from homology"/>
<dbReference type="Pfam" id="PF01370">
    <property type="entry name" value="Epimerase"/>
    <property type="match status" value="1"/>
</dbReference>
<evidence type="ECO:0000256" key="4">
    <source>
        <dbReference type="SAM" id="MobiDB-lite"/>
    </source>
</evidence>
<organism evidence="6">
    <name type="scientific">marine metagenome</name>
    <dbReference type="NCBI Taxonomy" id="408172"/>
    <lineage>
        <taxon>unclassified sequences</taxon>
        <taxon>metagenomes</taxon>
        <taxon>ecological metagenomes</taxon>
    </lineage>
</organism>
<feature type="non-terminal residue" evidence="6">
    <location>
        <position position="1"/>
    </location>
</feature>
<accession>A0A382IXB1</accession>
<keyword evidence="3" id="KW-0520">NAD</keyword>
<dbReference type="PANTHER" id="PTHR43103:SF5">
    <property type="entry name" value="4-EPIMERASE, PUTATIVE (AFU_ORTHOLOGUE AFUA_7G00360)-RELATED"/>
    <property type="match status" value="1"/>
</dbReference>
<comment type="similarity">
    <text evidence="1">Belongs to the NAD(P)-dependent epimerase/dehydratase family.</text>
</comment>
<dbReference type="Gene3D" id="3.40.50.720">
    <property type="entry name" value="NAD(P)-binding Rossmann-like Domain"/>
    <property type="match status" value="2"/>
</dbReference>
<dbReference type="InterPro" id="IPR036291">
    <property type="entry name" value="NAD(P)-bd_dom_sf"/>
</dbReference>
<dbReference type="GO" id="GO:0016491">
    <property type="term" value="F:oxidoreductase activity"/>
    <property type="evidence" value="ECO:0007669"/>
    <property type="project" value="UniProtKB-KW"/>
</dbReference>
<reference evidence="6" key="1">
    <citation type="submission" date="2018-05" db="EMBL/GenBank/DDBJ databases">
        <authorList>
            <person name="Lanie J.A."/>
            <person name="Ng W.-L."/>
            <person name="Kazmierczak K.M."/>
            <person name="Andrzejewski T.M."/>
            <person name="Davidsen T.M."/>
            <person name="Wayne K.J."/>
            <person name="Tettelin H."/>
            <person name="Glass J.I."/>
            <person name="Rusch D."/>
            <person name="Podicherti R."/>
            <person name="Tsui H.-C.T."/>
            <person name="Winkler M.E."/>
        </authorList>
    </citation>
    <scope>NUCLEOTIDE SEQUENCE</scope>
</reference>
<evidence type="ECO:0000256" key="3">
    <source>
        <dbReference type="ARBA" id="ARBA00023027"/>
    </source>
</evidence>
<feature type="non-terminal residue" evidence="6">
    <location>
        <position position="354"/>
    </location>
</feature>
<evidence type="ECO:0000256" key="1">
    <source>
        <dbReference type="ARBA" id="ARBA00007637"/>
    </source>
</evidence>
<protein>
    <recommendedName>
        <fullName evidence="5">NAD-dependent epimerase/dehydratase domain-containing protein</fullName>
    </recommendedName>
</protein>
<keyword evidence="2" id="KW-0560">Oxidoreductase</keyword>
<dbReference type="EMBL" id="UINC01069656">
    <property type="protein sequence ID" value="SVC03201.1"/>
    <property type="molecule type" value="Genomic_DNA"/>
</dbReference>
<evidence type="ECO:0000313" key="6">
    <source>
        <dbReference type="EMBL" id="SVC03201.1"/>
    </source>
</evidence>
<feature type="region of interest" description="Disordered" evidence="4">
    <location>
        <begin position="115"/>
        <end position="134"/>
    </location>
</feature>
<dbReference type="InterPro" id="IPR001509">
    <property type="entry name" value="Epimerase_deHydtase"/>
</dbReference>
<evidence type="ECO:0000259" key="5">
    <source>
        <dbReference type="Pfam" id="PF01370"/>
    </source>
</evidence>
<sequence length="354" mass="39231">SRAGLLGSYPGGLRRTMDMLPRPNSLYDISKTFGEALGYMYSSRFEMEAVSVRIGNFNPDRDLPEHPHQLSHGDCVRVFTAAITHPGVKYEVVFGVSDSDWPMYDVDHGRRVIGYDPQDVSHVPMEDRKTDTEDQIEPLPWREPKRVLVTGAGGNIGSVVAAGLGEKYQIRGVDRVAMPDIADHIVGDVADPDLCRRAMDDVDAVIHLAGVPSGGSPFDEVMACNFDGTFQMMDAASQAGVSRFVFASRAGLLGPYGRKNQRTNAMYPLPDSYYSISKVFGEGLGHMYANRHDLSFVSVRIGNFKPDRPDPEHPHQLGHADTVHLFERAILQPELRYEVVFGVSASDWPLYDMD</sequence>
<dbReference type="SUPFAM" id="SSF51735">
    <property type="entry name" value="NAD(P)-binding Rossmann-fold domains"/>
    <property type="match status" value="2"/>
</dbReference>
<evidence type="ECO:0000256" key="2">
    <source>
        <dbReference type="ARBA" id="ARBA00023002"/>
    </source>
</evidence>
<feature type="domain" description="NAD-dependent epimerase/dehydratase" evidence="5">
    <location>
        <begin position="147"/>
        <end position="304"/>
    </location>
</feature>
<dbReference type="PANTHER" id="PTHR43103">
    <property type="entry name" value="NUCLEOSIDE-DIPHOSPHATE-SUGAR EPIMERASE"/>
    <property type="match status" value="1"/>
</dbReference>
<gene>
    <name evidence="6" type="ORF">METZ01_LOCUS256055</name>
</gene>